<dbReference type="GO" id="GO:0003697">
    <property type="term" value="F:single-stranded DNA binding"/>
    <property type="evidence" value="ECO:0007669"/>
    <property type="project" value="TreeGrafter"/>
</dbReference>
<dbReference type="PANTHER" id="PTHR46060">
    <property type="entry name" value="MARINER MOS1 TRANSPOSASE-LIKE PROTEIN"/>
    <property type="match status" value="1"/>
</dbReference>
<protein>
    <recommendedName>
        <fullName evidence="1">Mos1 transposase HTH domain-containing protein</fullName>
    </recommendedName>
</protein>
<gene>
    <name evidence="2" type="ORF">WKI299_LOCUS832</name>
</gene>
<evidence type="ECO:0000313" key="3">
    <source>
        <dbReference type="Proteomes" id="UP000663856"/>
    </source>
</evidence>
<dbReference type="InterPro" id="IPR052709">
    <property type="entry name" value="Transposase-MT_Hybrid"/>
</dbReference>
<dbReference type="EMBL" id="CAJNRF010000048">
    <property type="protein sequence ID" value="CAF1932712.1"/>
    <property type="molecule type" value="Genomic_DNA"/>
</dbReference>
<dbReference type="GO" id="GO:0044774">
    <property type="term" value="P:mitotic DNA integrity checkpoint signaling"/>
    <property type="evidence" value="ECO:0007669"/>
    <property type="project" value="TreeGrafter"/>
</dbReference>
<reference evidence="2" key="1">
    <citation type="submission" date="2021-02" db="EMBL/GenBank/DDBJ databases">
        <authorList>
            <person name="Nowell W R."/>
        </authorList>
    </citation>
    <scope>NUCLEOTIDE SEQUENCE</scope>
</reference>
<dbReference type="Gene3D" id="3.30.420.10">
    <property type="entry name" value="Ribonuclease H-like superfamily/Ribonuclease H"/>
    <property type="match status" value="1"/>
</dbReference>
<dbReference type="GO" id="GO:0031297">
    <property type="term" value="P:replication fork processing"/>
    <property type="evidence" value="ECO:0007669"/>
    <property type="project" value="TreeGrafter"/>
</dbReference>
<dbReference type="Pfam" id="PF17906">
    <property type="entry name" value="HTH_48"/>
    <property type="match status" value="1"/>
</dbReference>
<name>A0A816LJ26_9BILA</name>
<dbReference type="InterPro" id="IPR041426">
    <property type="entry name" value="Mos1_HTH"/>
</dbReference>
<dbReference type="GO" id="GO:0000014">
    <property type="term" value="F:single-stranded DNA endodeoxyribonuclease activity"/>
    <property type="evidence" value="ECO:0007669"/>
    <property type="project" value="TreeGrafter"/>
</dbReference>
<dbReference type="Proteomes" id="UP000663856">
    <property type="component" value="Unassembled WGS sequence"/>
</dbReference>
<dbReference type="InterPro" id="IPR036388">
    <property type="entry name" value="WH-like_DNA-bd_sf"/>
</dbReference>
<comment type="caution">
    <text evidence="2">The sequence shown here is derived from an EMBL/GenBank/DDBJ whole genome shotgun (WGS) entry which is preliminary data.</text>
</comment>
<dbReference type="GO" id="GO:0006303">
    <property type="term" value="P:double-strand break repair via nonhomologous end joining"/>
    <property type="evidence" value="ECO:0007669"/>
    <property type="project" value="TreeGrafter"/>
</dbReference>
<organism evidence="2 3">
    <name type="scientific">Rotaria magnacalcarata</name>
    <dbReference type="NCBI Taxonomy" id="392030"/>
    <lineage>
        <taxon>Eukaryota</taxon>
        <taxon>Metazoa</taxon>
        <taxon>Spiralia</taxon>
        <taxon>Gnathifera</taxon>
        <taxon>Rotifera</taxon>
        <taxon>Eurotatoria</taxon>
        <taxon>Bdelloidea</taxon>
        <taxon>Philodinida</taxon>
        <taxon>Philodinidae</taxon>
        <taxon>Rotaria</taxon>
    </lineage>
</organism>
<dbReference type="InterPro" id="IPR001888">
    <property type="entry name" value="Transposase_1"/>
</dbReference>
<proteinExistence type="predicted"/>
<dbReference type="Gene3D" id="1.10.10.10">
    <property type="entry name" value="Winged helix-like DNA-binding domain superfamily/Winged helix DNA-binding domain"/>
    <property type="match status" value="1"/>
</dbReference>
<dbReference type="GO" id="GO:0003690">
    <property type="term" value="F:double-stranded DNA binding"/>
    <property type="evidence" value="ECO:0007669"/>
    <property type="project" value="TreeGrafter"/>
</dbReference>
<evidence type="ECO:0000259" key="1">
    <source>
        <dbReference type="Pfam" id="PF17906"/>
    </source>
</evidence>
<sequence>MGKVNKLETWVPHQLTSDNIQQRIIICNSLLSKRNRHRFLQQIVTGDEKWVLYVNHTRKHQWVNPEDLAEPEPLYEFQLGNNATAAARNICAALGEGAVADRTCRDWFKRFREGDMSLEDRPKSGRPLESDIERLKVLIEDKPRLTTRELSAMLGCNQSTIDRHLHEMGKVNKLETWVPHQLTSDNIQQRITICNSLLSKRNRHRFLQQIVTGDEKWVLYVNHTRKHQWVNPEDLPEPEPKNDLHPKKVMLSIWWDCEGIIYWELLPPNTTIDSKLYCQQLQNLKIALQANRPERRKIRLLHDNARPHVSKVTRQKLEELEWEVLPHPPYSPDLAPSDYHLFRSLRNHLVKKHFDDQAHLKSDLETFFLSLPKKFFEDGILDLPKRWEYVVDNNGVYVVD</sequence>
<dbReference type="GO" id="GO:0000729">
    <property type="term" value="P:DNA double-strand break processing"/>
    <property type="evidence" value="ECO:0007669"/>
    <property type="project" value="TreeGrafter"/>
</dbReference>
<dbReference type="AlphaFoldDB" id="A0A816LJ26"/>
<evidence type="ECO:0000313" key="2">
    <source>
        <dbReference type="EMBL" id="CAF1932712.1"/>
    </source>
</evidence>
<dbReference type="GO" id="GO:0015074">
    <property type="term" value="P:DNA integration"/>
    <property type="evidence" value="ECO:0007669"/>
    <property type="project" value="TreeGrafter"/>
</dbReference>
<dbReference type="GO" id="GO:0044547">
    <property type="term" value="F:DNA topoisomerase binding"/>
    <property type="evidence" value="ECO:0007669"/>
    <property type="project" value="TreeGrafter"/>
</dbReference>
<dbReference type="GO" id="GO:0005634">
    <property type="term" value="C:nucleus"/>
    <property type="evidence" value="ECO:0007669"/>
    <property type="project" value="TreeGrafter"/>
</dbReference>
<dbReference type="GO" id="GO:0042800">
    <property type="term" value="F:histone H3K4 methyltransferase activity"/>
    <property type="evidence" value="ECO:0007669"/>
    <property type="project" value="TreeGrafter"/>
</dbReference>
<dbReference type="InterPro" id="IPR036397">
    <property type="entry name" value="RNaseH_sf"/>
</dbReference>
<accession>A0A816LJ26</accession>
<feature type="domain" description="Mos1 transposase HTH" evidence="1">
    <location>
        <begin position="74"/>
        <end position="115"/>
    </location>
</feature>
<dbReference type="Gene3D" id="1.10.10.1450">
    <property type="match status" value="1"/>
</dbReference>
<dbReference type="GO" id="GO:0046975">
    <property type="term" value="F:histone H3K36 methyltransferase activity"/>
    <property type="evidence" value="ECO:0007669"/>
    <property type="project" value="TreeGrafter"/>
</dbReference>
<dbReference type="Pfam" id="PF01359">
    <property type="entry name" value="Transposase_1"/>
    <property type="match status" value="1"/>
</dbReference>
<dbReference type="GO" id="GO:0000793">
    <property type="term" value="C:condensed chromosome"/>
    <property type="evidence" value="ECO:0007669"/>
    <property type="project" value="TreeGrafter"/>
</dbReference>
<dbReference type="GO" id="GO:0035861">
    <property type="term" value="C:site of double-strand break"/>
    <property type="evidence" value="ECO:0007669"/>
    <property type="project" value="TreeGrafter"/>
</dbReference>
<dbReference type="PANTHER" id="PTHR46060:SF2">
    <property type="entry name" value="HISTONE-LYSINE N-METHYLTRANSFERASE SETMAR"/>
    <property type="match status" value="1"/>
</dbReference>